<dbReference type="EMBL" id="PYHO01000007">
    <property type="protein sequence ID" value="PSR46631.1"/>
    <property type="molecule type" value="Genomic_DNA"/>
</dbReference>
<dbReference type="Proteomes" id="UP000240892">
    <property type="component" value="Unassembled WGS sequence"/>
</dbReference>
<dbReference type="SUPFAM" id="SSF109747">
    <property type="entry name" value="Glycogen synthesis protein GlgS"/>
    <property type="match status" value="1"/>
</dbReference>
<dbReference type="Gene3D" id="1.20.970.20">
    <property type="entry name" value="Glycogen synthesis protein GlgS"/>
    <property type="match status" value="1"/>
</dbReference>
<accession>A0A2T2Y2A4</accession>
<reference evidence="1 2" key="1">
    <citation type="submission" date="2018-03" db="EMBL/GenBank/DDBJ databases">
        <title>First report of an OXA-48+CTX-M-M-producing Kluyvera ascorbata clone recovered from patients admitted in a University Hospital in Madrid, Spain.</title>
        <authorList>
            <person name="Hernandez-Garcia M."/>
            <person name="Leon-Sampedro R."/>
            <person name="Perez-Viso B."/>
            <person name="Morosini M.I."/>
            <person name="Lopez-Fresnena N."/>
            <person name="Coque T.M."/>
            <person name="Bonten M."/>
            <person name="Malhotra-Kumar S."/>
            <person name="Ruiz-Garbajosa P."/>
            <person name="Canton R."/>
        </authorList>
    </citation>
    <scope>NUCLEOTIDE SEQUENCE [LARGE SCALE GENOMIC DNA]</scope>
    <source>
        <strain evidence="1 2">KA2</strain>
    </source>
</reference>
<evidence type="ECO:0000313" key="1">
    <source>
        <dbReference type="EMBL" id="PSR46631.1"/>
    </source>
</evidence>
<proteinExistence type="predicted"/>
<dbReference type="AlphaFoldDB" id="A0A2T2Y2A4"/>
<dbReference type="InterPro" id="IPR036295">
    <property type="entry name" value="GlgS_sf"/>
</dbReference>
<evidence type="ECO:0000313" key="2">
    <source>
        <dbReference type="Proteomes" id="UP000240892"/>
    </source>
</evidence>
<gene>
    <name evidence="1" type="ORF">C8256_11120</name>
</gene>
<protein>
    <submittedName>
        <fullName evidence="1">Glycogen synthesis protein GlgS</fullName>
    </submittedName>
</protein>
<dbReference type="Pfam" id="PF08971">
    <property type="entry name" value="GlgS"/>
    <property type="match status" value="1"/>
</dbReference>
<comment type="caution">
    <text evidence="1">The sequence shown here is derived from an EMBL/GenBank/DDBJ whole genome shotgun (WGS) entry which is preliminary data.</text>
</comment>
<dbReference type="RefSeq" id="WP_106926740.1">
    <property type="nucleotide sequence ID" value="NZ_CABMMU010000007.1"/>
</dbReference>
<dbReference type="InterPro" id="IPR015065">
    <property type="entry name" value="GlgS"/>
</dbReference>
<sequence>MQKQDPQALTNFDFLARSFAHMHALGHPIDISAVTGNMNAQQKAWFCARYEHYRKQAERARTRALEVC</sequence>
<organism evidence="1 2">
    <name type="scientific">Kluyvera genomosp. 2</name>
    <dbReference type="NCBI Taxonomy" id="2774054"/>
    <lineage>
        <taxon>Bacteria</taxon>
        <taxon>Pseudomonadati</taxon>
        <taxon>Pseudomonadota</taxon>
        <taxon>Gammaproteobacteria</taxon>
        <taxon>Enterobacterales</taxon>
        <taxon>Enterobacteriaceae</taxon>
        <taxon>Kluyvera</taxon>
    </lineage>
</organism>
<keyword evidence="2" id="KW-1185">Reference proteome</keyword>
<name>A0A2T2Y2A4_9ENTR</name>